<name>A0A2N3LE41_9BACI</name>
<evidence type="ECO:0008006" key="4">
    <source>
        <dbReference type="Google" id="ProtNLM"/>
    </source>
</evidence>
<dbReference type="OrthoDB" id="2966654at2"/>
<comment type="caution">
    <text evidence="2">The sequence shown here is derived from an EMBL/GenBank/DDBJ whole genome shotgun (WGS) entry which is preliminary data.</text>
</comment>
<organism evidence="2 3">
    <name type="scientific">Heyndrickxia camelliae</name>
    <dbReference type="NCBI Taxonomy" id="1707093"/>
    <lineage>
        <taxon>Bacteria</taxon>
        <taxon>Bacillati</taxon>
        <taxon>Bacillota</taxon>
        <taxon>Bacilli</taxon>
        <taxon>Bacillales</taxon>
        <taxon>Bacillaceae</taxon>
        <taxon>Heyndrickxia</taxon>
    </lineage>
</organism>
<evidence type="ECO:0000256" key="1">
    <source>
        <dbReference type="SAM" id="Phobius"/>
    </source>
</evidence>
<dbReference type="RefSeq" id="WP_101356403.1">
    <property type="nucleotide sequence ID" value="NZ_PIQO01000027.1"/>
</dbReference>
<keyword evidence="1" id="KW-0812">Transmembrane</keyword>
<keyword evidence="1" id="KW-1133">Transmembrane helix</keyword>
<evidence type="ECO:0000313" key="3">
    <source>
        <dbReference type="Proteomes" id="UP000233440"/>
    </source>
</evidence>
<evidence type="ECO:0000313" key="2">
    <source>
        <dbReference type="EMBL" id="PKR82804.1"/>
    </source>
</evidence>
<sequence length="329" mass="36572">MDKQPANKIKIKINGDERPFKEEVAIHKWNANEAETAAATEKVSEDDQFEWVLPEVEENSIPEFKKIYYEPSPEKTKTGKLFKKNSGSHYLTIFISAATAISIGILFGFIMLKVIAHQTEGVSQKSIGNNSGAIPTGAAAEQKKNVNLPALSTSIIQGGVYDDATEPANEIKSKGLPTVVIPLESKQYVFIGVADNLAAAKQLAVEQKKQDVQVYAKQLTFPEKKIEVSSQDEKTFAEQTGSLFQLLAREASNAYLTSSMNSDNLSKIERQYKQVAGLKNFKSNELKKLLTAQKECYQHLLSFQKSRDKNEIISAQQALLSFLKQYSEL</sequence>
<feature type="transmembrane region" description="Helical" evidence="1">
    <location>
        <begin position="90"/>
        <end position="112"/>
    </location>
</feature>
<accession>A0A2N3LE41</accession>
<dbReference type="EMBL" id="PIQO01000027">
    <property type="protein sequence ID" value="PKR82804.1"/>
    <property type="molecule type" value="Genomic_DNA"/>
</dbReference>
<keyword evidence="1" id="KW-0472">Membrane</keyword>
<gene>
    <name evidence="2" type="ORF">CWO92_22245</name>
</gene>
<reference evidence="2 3" key="1">
    <citation type="submission" date="2017-11" db="EMBL/GenBank/DDBJ databases">
        <title>Bacillus camelliae sp. nov., isolated from pu'er tea.</title>
        <authorList>
            <person name="Niu L."/>
        </authorList>
    </citation>
    <scope>NUCLEOTIDE SEQUENCE [LARGE SCALE GENOMIC DNA]</scope>
    <source>
        <strain evidence="2 3">7578-1</strain>
    </source>
</reference>
<dbReference type="Proteomes" id="UP000233440">
    <property type="component" value="Unassembled WGS sequence"/>
</dbReference>
<dbReference type="AlphaFoldDB" id="A0A2N3LE41"/>
<protein>
    <recommendedName>
        <fullName evidence="4">SPOR domain-containing protein</fullName>
    </recommendedName>
</protein>
<keyword evidence="3" id="KW-1185">Reference proteome</keyword>
<proteinExistence type="predicted"/>